<evidence type="ECO:0000256" key="1">
    <source>
        <dbReference type="SAM" id="MobiDB-lite"/>
    </source>
</evidence>
<organism evidence="2 3">
    <name type="scientific">Macrophomina phaseolina</name>
    <dbReference type="NCBI Taxonomy" id="35725"/>
    <lineage>
        <taxon>Eukaryota</taxon>
        <taxon>Fungi</taxon>
        <taxon>Dikarya</taxon>
        <taxon>Ascomycota</taxon>
        <taxon>Pezizomycotina</taxon>
        <taxon>Dothideomycetes</taxon>
        <taxon>Dothideomycetes incertae sedis</taxon>
        <taxon>Botryosphaeriales</taxon>
        <taxon>Botryosphaeriaceae</taxon>
        <taxon>Macrophomina</taxon>
    </lineage>
</organism>
<reference evidence="2 3" key="1">
    <citation type="journal article" date="2021" name="Nat. Commun.">
        <title>Genetic determinants of endophytism in the Arabidopsis root mycobiome.</title>
        <authorList>
            <person name="Mesny F."/>
            <person name="Miyauchi S."/>
            <person name="Thiergart T."/>
            <person name="Pickel B."/>
            <person name="Atanasova L."/>
            <person name="Karlsson M."/>
            <person name="Huettel B."/>
            <person name="Barry K.W."/>
            <person name="Haridas S."/>
            <person name="Chen C."/>
            <person name="Bauer D."/>
            <person name="Andreopoulos W."/>
            <person name="Pangilinan J."/>
            <person name="LaButti K."/>
            <person name="Riley R."/>
            <person name="Lipzen A."/>
            <person name="Clum A."/>
            <person name="Drula E."/>
            <person name="Henrissat B."/>
            <person name="Kohler A."/>
            <person name="Grigoriev I.V."/>
            <person name="Martin F.M."/>
            <person name="Hacquard S."/>
        </authorList>
    </citation>
    <scope>NUCLEOTIDE SEQUENCE [LARGE SCALE GENOMIC DNA]</scope>
    <source>
        <strain evidence="2 3">MPI-SDFR-AT-0080</strain>
    </source>
</reference>
<gene>
    <name evidence="2" type="ORF">B0J12DRAFT_74559</name>
</gene>
<feature type="compositionally biased region" description="Low complexity" evidence="1">
    <location>
        <begin position="30"/>
        <end position="41"/>
    </location>
</feature>
<protein>
    <submittedName>
        <fullName evidence="2">Uncharacterized protein</fullName>
    </submittedName>
</protein>
<sequence length="262" mass="28005">MQGRPRRTHHSGRHWRVHRAGCRSGHRSDGAQNSGASSAAGHGLEDWLGPWLGRLRARVQQGLSHARGEAGGAGLLGRECRRRELIRRRGGVGGGWRGDGRWLRCRQKCGDSEVGAKGSGSGEEAGDRRHQCARGLLEDGSGVAGCFLRAVAAGGVYGCLLAARARVGCCSRLKLVPGGAGGQRIGGWRDEPRARYVRDLLDARLGSRAATRWVDGWADLCQADTGAARVTSRICWRLGDSNGWHSNGRSDCEAETAHSTAT</sequence>
<evidence type="ECO:0000313" key="3">
    <source>
        <dbReference type="Proteomes" id="UP000774617"/>
    </source>
</evidence>
<name>A0ABQ8GBM4_9PEZI</name>
<accession>A0ABQ8GBM4</accession>
<comment type="caution">
    <text evidence="2">The sequence shown here is derived from an EMBL/GenBank/DDBJ whole genome shotgun (WGS) entry which is preliminary data.</text>
</comment>
<dbReference type="EMBL" id="JAGTJR010000012">
    <property type="protein sequence ID" value="KAH7050990.1"/>
    <property type="molecule type" value="Genomic_DNA"/>
</dbReference>
<dbReference type="Proteomes" id="UP000774617">
    <property type="component" value="Unassembled WGS sequence"/>
</dbReference>
<feature type="region of interest" description="Disordered" evidence="1">
    <location>
        <begin position="1"/>
        <end position="41"/>
    </location>
</feature>
<keyword evidence="3" id="KW-1185">Reference proteome</keyword>
<feature type="compositionally biased region" description="Basic residues" evidence="1">
    <location>
        <begin position="1"/>
        <end position="25"/>
    </location>
</feature>
<evidence type="ECO:0000313" key="2">
    <source>
        <dbReference type="EMBL" id="KAH7050990.1"/>
    </source>
</evidence>
<proteinExistence type="predicted"/>